<sequence>MAKKRALEEECLGVEELAKLPGFNSMTTTFSEKKILRIILFRNVDSLEAFRKTLDTHEKVKSSDQMGMKSRNRPKPTKKGQRGRPRKKNPKHPSHELDNDVGHEVENLPEEQVSNISEEQDENEGGQDESNTTIGSNSSGSSKPQPGNPISNFTMQSWPSWRNKFFTNWREDTKRVYAQCLFCQDKRFFSGLKQAYTNFSTVQTTMHNSRKKQLDIGLTRVVSEGNHPLNILANKTVREWIEMAVPGYHLPSVYVMRNSLILQKYEQIKEYIKKKLSSCTALSIILDIWSFKRKMNEEEEEEMTEVEKSLQDSFFDVGRSNNDLMHSQLFLVTHLRAHCIAHLLQLVYKDGLKAISADYETLGNVIPSYLDLLNKVSLTREEDDGTLINNPKSPLAGKIHHCADLAEALKKSLESRMPFVLQDTFYVLALLLPEAERKKLDSKSTLCYFNGYWTNQRTYRFWYPEHKGDQD</sequence>
<evidence type="ECO:0000256" key="1">
    <source>
        <dbReference type="SAM" id="MobiDB-lite"/>
    </source>
</evidence>
<dbReference type="Pfam" id="PF25597">
    <property type="entry name" value="SH3_retrovirus"/>
    <property type="match status" value="1"/>
</dbReference>
<reference evidence="3 4" key="1">
    <citation type="journal article" date="2011" name="Science">
        <title>The ecoresponsive genome of Daphnia pulex.</title>
        <authorList>
            <person name="Colbourne J.K."/>
            <person name="Pfrender M.E."/>
            <person name="Gilbert D."/>
            <person name="Thomas W.K."/>
            <person name="Tucker A."/>
            <person name="Oakley T.H."/>
            <person name="Tokishita S."/>
            <person name="Aerts A."/>
            <person name="Arnold G.J."/>
            <person name="Basu M.K."/>
            <person name="Bauer D.J."/>
            <person name="Caceres C.E."/>
            <person name="Carmel L."/>
            <person name="Casola C."/>
            <person name="Choi J.H."/>
            <person name="Detter J.C."/>
            <person name="Dong Q."/>
            <person name="Dusheyko S."/>
            <person name="Eads B.D."/>
            <person name="Frohlich T."/>
            <person name="Geiler-Samerotte K.A."/>
            <person name="Gerlach D."/>
            <person name="Hatcher P."/>
            <person name="Jogdeo S."/>
            <person name="Krijgsveld J."/>
            <person name="Kriventseva E.V."/>
            <person name="Kultz D."/>
            <person name="Laforsch C."/>
            <person name="Lindquist E."/>
            <person name="Lopez J."/>
            <person name="Manak J.R."/>
            <person name="Muller J."/>
            <person name="Pangilinan J."/>
            <person name="Patwardhan R.P."/>
            <person name="Pitluck S."/>
            <person name="Pritham E.J."/>
            <person name="Rechtsteiner A."/>
            <person name="Rho M."/>
            <person name="Rogozin I.B."/>
            <person name="Sakarya O."/>
            <person name="Salamov A."/>
            <person name="Schaack S."/>
            <person name="Shapiro H."/>
            <person name="Shiga Y."/>
            <person name="Skalitzky C."/>
            <person name="Smith Z."/>
            <person name="Souvorov A."/>
            <person name="Sung W."/>
            <person name="Tang Z."/>
            <person name="Tsuchiya D."/>
            <person name="Tu H."/>
            <person name="Vos H."/>
            <person name="Wang M."/>
            <person name="Wolf Y.I."/>
            <person name="Yamagata H."/>
            <person name="Yamada T."/>
            <person name="Ye Y."/>
            <person name="Shaw J.R."/>
            <person name="Andrews J."/>
            <person name="Crease T.J."/>
            <person name="Tang H."/>
            <person name="Lucas S.M."/>
            <person name="Robertson H.M."/>
            <person name="Bork P."/>
            <person name="Koonin E.V."/>
            <person name="Zdobnov E.M."/>
            <person name="Grigoriev I.V."/>
            <person name="Lynch M."/>
            <person name="Boore J.L."/>
        </authorList>
    </citation>
    <scope>NUCLEOTIDE SEQUENCE [LARGE SCALE GENOMIC DNA]</scope>
</reference>
<dbReference type="HOGENOM" id="CLU_580402_0_0_1"/>
<dbReference type="Proteomes" id="UP000000305">
    <property type="component" value="Unassembled WGS sequence"/>
</dbReference>
<evidence type="ECO:0000259" key="2">
    <source>
        <dbReference type="Pfam" id="PF25597"/>
    </source>
</evidence>
<keyword evidence="4" id="KW-1185">Reference proteome</keyword>
<dbReference type="AlphaFoldDB" id="E9HHD6"/>
<feature type="compositionally biased region" description="Basic residues" evidence="1">
    <location>
        <begin position="70"/>
        <end position="92"/>
    </location>
</feature>
<feature type="region of interest" description="Disordered" evidence="1">
    <location>
        <begin position="57"/>
        <end position="155"/>
    </location>
</feature>
<dbReference type="EMBL" id="GL732647">
    <property type="protein sequence ID" value="EFX68841.1"/>
    <property type="molecule type" value="Genomic_DNA"/>
</dbReference>
<proteinExistence type="predicted"/>
<organism evidence="3 4">
    <name type="scientific">Daphnia pulex</name>
    <name type="common">Water flea</name>
    <dbReference type="NCBI Taxonomy" id="6669"/>
    <lineage>
        <taxon>Eukaryota</taxon>
        <taxon>Metazoa</taxon>
        <taxon>Ecdysozoa</taxon>
        <taxon>Arthropoda</taxon>
        <taxon>Crustacea</taxon>
        <taxon>Branchiopoda</taxon>
        <taxon>Diplostraca</taxon>
        <taxon>Cladocera</taxon>
        <taxon>Anomopoda</taxon>
        <taxon>Daphniidae</taxon>
        <taxon>Daphnia</taxon>
    </lineage>
</organism>
<dbReference type="InParanoid" id="E9HHD6"/>
<feature type="domain" description="Retroviral polymerase SH3-like" evidence="2">
    <location>
        <begin position="431"/>
        <end position="466"/>
    </location>
</feature>
<evidence type="ECO:0000313" key="4">
    <source>
        <dbReference type="Proteomes" id="UP000000305"/>
    </source>
</evidence>
<gene>
    <name evidence="3" type="ORF">DAPPUDRAFT_114205</name>
</gene>
<feature type="compositionally biased region" description="Polar residues" evidence="1">
    <location>
        <begin position="143"/>
        <end position="155"/>
    </location>
</feature>
<feature type="compositionally biased region" description="Basic and acidic residues" evidence="1">
    <location>
        <begin position="93"/>
        <end position="106"/>
    </location>
</feature>
<evidence type="ECO:0000313" key="3">
    <source>
        <dbReference type="EMBL" id="EFX68841.1"/>
    </source>
</evidence>
<dbReference type="OrthoDB" id="2438421at2759"/>
<name>E9HHD6_DAPPU</name>
<dbReference type="KEGG" id="dpx:DAPPUDRAFT_114205"/>
<protein>
    <recommendedName>
        <fullName evidence="2">Retroviral polymerase SH3-like domain-containing protein</fullName>
    </recommendedName>
</protein>
<accession>E9HHD6</accession>
<dbReference type="InterPro" id="IPR057670">
    <property type="entry name" value="SH3_retrovirus"/>
</dbReference>
<feature type="compositionally biased region" description="Low complexity" evidence="1">
    <location>
        <begin position="128"/>
        <end position="142"/>
    </location>
</feature>
<feature type="compositionally biased region" description="Acidic residues" evidence="1">
    <location>
        <begin position="118"/>
        <end position="127"/>
    </location>
</feature>